<protein>
    <submittedName>
        <fullName evidence="1">Uncharacterized protein</fullName>
    </submittedName>
</protein>
<dbReference type="Proteomes" id="UP000807342">
    <property type="component" value="Unassembled WGS sequence"/>
</dbReference>
<feature type="non-terminal residue" evidence="1">
    <location>
        <position position="86"/>
    </location>
</feature>
<proteinExistence type="predicted"/>
<gene>
    <name evidence="1" type="ORF">P691DRAFT_809022</name>
</gene>
<name>A0A9P6C7A7_9AGAR</name>
<organism evidence="1 2">
    <name type="scientific">Macrolepiota fuliginosa MF-IS2</name>
    <dbReference type="NCBI Taxonomy" id="1400762"/>
    <lineage>
        <taxon>Eukaryota</taxon>
        <taxon>Fungi</taxon>
        <taxon>Dikarya</taxon>
        <taxon>Basidiomycota</taxon>
        <taxon>Agaricomycotina</taxon>
        <taxon>Agaricomycetes</taxon>
        <taxon>Agaricomycetidae</taxon>
        <taxon>Agaricales</taxon>
        <taxon>Agaricineae</taxon>
        <taxon>Agaricaceae</taxon>
        <taxon>Macrolepiota</taxon>
    </lineage>
</organism>
<comment type="caution">
    <text evidence="1">The sequence shown here is derived from an EMBL/GenBank/DDBJ whole genome shotgun (WGS) entry which is preliminary data.</text>
</comment>
<accession>A0A9P6C7A7</accession>
<sequence>MFVAGEGMSMPLPNSRGQQPENELLVTMLHRLATLEAAVGPVGQTRAAVTMEESQWEDQPPDYVSRADSLSERIVTHPPSINSTAG</sequence>
<evidence type="ECO:0000313" key="1">
    <source>
        <dbReference type="EMBL" id="KAF9450998.1"/>
    </source>
</evidence>
<keyword evidence="2" id="KW-1185">Reference proteome</keyword>
<reference evidence="1" key="1">
    <citation type="submission" date="2020-11" db="EMBL/GenBank/DDBJ databases">
        <authorList>
            <consortium name="DOE Joint Genome Institute"/>
            <person name="Ahrendt S."/>
            <person name="Riley R."/>
            <person name="Andreopoulos W."/>
            <person name="Labutti K."/>
            <person name="Pangilinan J."/>
            <person name="Ruiz-Duenas F.J."/>
            <person name="Barrasa J.M."/>
            <person name="Sanchez-Garcia M."/>
            <person name="Camarero S."/>
            <person name="Miyauchi S."/>
            <person name="Serrano A."/>
            <person name="Linde D."/>
            <person name="Babiker R."/>
            <person name="Drula E."/>
            <person name="Ayuso-Fernandez I."/>
            <person name="Pacheco R."/>
            <person name="Padilla G."/>
            <person name="Ferreira P."/>
            <person name="Barriuso J."/>
            <person name="Kellner H."/>
            <person name="Castanera R."/>
            <person name="Alfaro M."/>
            <person name="Ramirez L."/>
            <person name="Pisabarro A.G."/>
            <person name="Kuo A."/>
            <person name="Tritt A."/>
            <person name="Lipzen A."/>
            <person name="He G."/>
            <person name="Yan M."/>
            <person name="Ng V."/>
            <person name="Cullen D."/>
            <person name="Martin F."/>
            <person name="Rosso M.-N."/>
            <person name="Henrissat B."/>
            <person name="Hibbett D."/>
            <person name="Martinez A.T."/>
            <person name="Grigoriev I.V."/>
        </authorList>
    </citation>
    <scope>NUCLEOTIDE SEQUENCE</scope>
    <source>
        <strain evidence="1">MF-IS2</strain>
    </source>
</reference>
<evidence type="ECO:0000313" key="2">
    <source>
        <dbReference type="Proteomes" id="UP000807342"/>
    </source>
</evidence>
<dbReference type="EMBL" id="MU151093">
    <property type="protein sequence ID" value="KAF9450998.1"/>
    <property type="molecule type" value="Genomic_DNA"/>
</dbReference>
<dbReference type="AlphaFoldDB" id="A0A9P6C7A7"/>